<dbReference type="AlphaFoldDB" id="A0A9D4EKP9"/>
<organism evidence="1 2">
    <name type="scientific">Dreissena polymorpha</name>
    <name type="common">Zebra mussel</name>
    <name type="synonym">Mytilus polymorpha</name>
    <dbReference type="NCBI Taxonomy" id="45954"/>
    <lineage>
        <taxon>Eukaryota</taxon>
        <taxon>Metazoa</taxon>
        <taxon>Spiralia</taxon>
        <taxon>Lophotrochozoa</taxon>
        <taxon>Mollusca</taxon>
        <taxon>Bivalvia</taxon>
        <taxon>Autobranchia</taxon>
        <taxon>Heteroconchia</taxon>
        <taxon>Euheterodonta</taxon>
        <taxon>Imparidentia</taxon>
        <taxon>Neoheterodontei</taxon>
        <taxon>Myida</taxon>
        <taxon>Dreissenoidea</taxon>
        <taxon>Dreissenidae</taxon>
        <taxon>Dreissena</taxon>
    </lineage>
</organism>
<name>A0A9D4EKP9_DREPO</name>
<sequence>MYIPCTPVTTDHGDPGPRYIRQNNLDIFTDKIEDRAENAIKAAGAKRSDVDQTYYIRMCDVYEVPSPPCCALMHTHRLQKDKTCYERTGVNVTSVIIAA</sequence>
<accession>A0A9D4EKP9</accession>
<proteinExistence type="predicted"/>
<dbReference type="EMBL" id="JAIWYP010000008">
    <property type="protein sequence ID" value="KAH3780266.1"/>
    <property type="molecule type" value="Genomic_DNA"/>
</dbReference>
<keyword evidence="2" id="KW-1185">Reference proteome</keyword>
<evidence type="ECO:0000313" key="2">
    <source>
        <dbReference type="Proteomes" id="UP000828390"/>
    </source>
</evidence>
<protein>
    <submittedName>
        <fullName evidence="1">Uncharacterized protein</fullName>
    </submittedName>
</protein>
<dbReference type="Proteomes" id="UP000828390">
    <property type="component" value="Unassembled WGS sequence"/>
</dbReference>
<reference evidence="1" key="1">
    <citation type="journal article" date="2019" name="bioRxiv">
        <title>The Genome of the Zebra Mussel, Dreissena polymorpha: A Resource for Invasive Species Research.</title>
        <authorList>
            <person name="McCartney M.A."/>
            <person name="Auch B."/>
            <person name="Kono T."/>
            <person name="Mallez S."/>
            <person name="Zhang Y."/>
            <person name="Obille A."/>
            <person name="Becker A."/>
            <person name="Abrahante J.E."/>
            <person name="Garbe J."/>
            <person name="Badalamenti J.P."/>
            <person name="Herman A."/>
            <person name="Mangelson H."/>
            <person name="Liachko I."/>
            <person name="Sullivan S."/>
            <person name="Sone E.D."/>
            <person name="Koren S."/>
            <person name="Silverstein K.A.T."/>
            <person name="Beckman K.B."/>
            <person name="Gohl D.M."/>
        </authorList>
    </citation>
    <scope>NUCLEOTIDE SEQUENCE</scope>
    <source>
        <strain evidence="1">Duluth1</strain>
        <tissue evidence="1">Whole animal</tissue>
    </source>
</reference>
<reference evidence="1" key="2">
    <citation type="submission" date="2020-11" db="EMBL/GenBank/DDBJ databases">
        <authorList>
            <person name="McCartney M.A."/>
            <person name="Auch B."/>
            <person name="Kono T."/>
            <person name="Mallez S."/>
            <person name="Becker A."/>
            <person name="Gohl D.M."/>
            <person name="Silverstein K.A.T."/>
            <person name="Koren S."/>
            <person name="Bechman K.B."/>
            <person name="Herman A."/>
            <person name="Abrahante J.E."/>
            <person name="Garbe J."/>
        </authorList>
    </citation>
    <scope>NUCLEOTIDE SEQUENCE</scope>
    <source>
        <strain evidence="1">Duluth1</strain>
        <tissue evidence="1">Whole animal</tissue>
    </source>
</reference>
<evidence type="ECO:0000313" key="1">
    <source>
        <dbReference type="EMBL" id="KAH3780266.1"/>
    </source>
</evidence>
<comment type="caution">
    <text evidence="1">The sequence shown here is derived from an EMBL/GenBank/DDBJ whole genome shotgun (WGS) entry which is preliminary data.</text>
</comment>
<gene>
    <name evidence="1" type="ORF">DPMN_158078</name>
</gene>